<dbReference type="GO" id="GO:0004359">
    <property type="term" value="F:glutaminase activity"/>
    <property type="evidence" value="ECO:0007669"/>
    <property type="project" value="UniProtKB-UniRule"/>
</dbReference>
<dbReference type="InterPro" id="IPR029062">
    <property type="entry name" value="Class_I_gatase-like"/>
</dbReference>
<keyword evidence="2" id="KW-0961">Cell wall biogenesis/degradation</keyword>
<dbReference type="Pfam" id="PF07685">
    <property type="entry name" value="GATase_3"/>
    <property type="match status" value="1"/>
</dbReference>
<keyword evidence="2" id="KW-0133">Cell shape</keyword>
<dbReference type="PANTHER" id="PTHR21343:SF9">
    <property type="entry name" value="LIPID II ISOGLUTAMINYL SYNTHASE (GLUTAMINE-HYDROLYZING) SUBUNIT GATD"/>
    <property type="match status" value="1"/>
</dbReference>
<feature type="active site" description="Nucleophile" evidence="2">
    <location>
        <position position="93"/>
    </location>
</feature>
<keyword evidence="2" id="KW-0378">Hydrolase</keyword>
<comment type="caution">
    <text evidence="4">The sequence shown here is derived from an EMBL/GenBank/DDBJ whole genome shotgun (WGS) entry which is preliminary data.</text>
</comment>
<comment type="catalytic activity">
    <reaction evidence="2">
        <text>L-glutamine + H2O = L-glutamate + NH4(+)</text>
        <dbReference type="Rhea" id="RHEA:15889"/>
        <dbReference type="ChEBI" id="CHEBI:15377"/>
        <dbReference type="ChEBI" id="CHEBI:28938"/>
        <dbReference type="ChEBI" id="CHEBI:29985"/>
        <dbReference type="ChEBI" id="CHEBI:58359"/>
        <dbReference type="EC" id="3.5.1.2"/>
    </reaction>
</comment>
<dbReference type="GO" id="GO:0140282">
    <property type="term" value="F:carbon-nitrogen ligase activity on lipid II"/>
    <property type="evidence" value="ECO:0007669"/>
    <property type="project" value="UniProtKB-UniRule"/>
</dbReference>
<feature type="binding site" evidence="2">
    <location>
        <position position="127"/>
    </location>
    <ligand>
        <name>substrate</name>
    </ligand>
</feature>
<dbReference type="Proteomes" id="UP000627538">
    <property type="component" value="Unassembled WGS sequence"/>
</dbReference>
<evidence type="ECO:0000313" key="5">
    <source>
        <dbReference type="Proteomes" id="UP000627538"/>
    </source>
</evidence>
<comment type="subunit">
    <text evidence="2">Forms a heterodimer with MurT.</text>
</comment>
<dbReference type="InterPro" id="IPR011698">
    <property type="entry name" value="GATase_3"/>
</dbReference>
<feature type="domain" description="CobB/CobQ-like glutamine amidotransferase" evidence="3">
    <location>
        <begin position="6"/>
        <end position="203"/>
    </location>
</feature>
<dbReference type="EMBL" id="JACRUO010000001">
    <property type="protein sequence ID" value="MBD3689592.1"/>
    <property type="molecule type" value="Genomic_DNA"/>
</dbReference>
<sequence length="245" mass="25317">MTDRLTIGVIDPEVLGTYGDTGNALVLSHRARARGIATDIVEIHLDEAIPADLDLYVMGGGEDTAQALAADHLRRCADFTAALRRGRTLLAICASLQILGRSYTDATGREVAGAEVLDISTTPQGHRSIGELVTAPLLPGLTQPLTGFENHGGATQLGPDARPLGRVLSGSGNAADHDGGAVDGACQGGVVATYMHGPVLARNAELADYLLARAVGCEVGDLAELDMPLVDQLHAERVRAAGVSA</sequence>
<keyword evidence="1 2" id="KW-0315">Glutamine amidotransferase</keyword>
<feature type="active site" evidence="2">
    <location>
        <position position="196"/>
    </location>
</feature>
<dbReference type="HAMAP" id="MF_02213">
    <property type="entry name" value="Lipid_II_synth_GatD"/>
    <property type="match status" value="1"/>
</dbReference>
<dbReference type="AlphaFoldDB" id="A0A8I0GEX5"/>
<dbReference type="PROSITE" id="PS51274">
    <property type="entry name" value="GATASE_COBBQ"/>
    <property type="match status" value="1"/>
</dbReference>
<dbReference type="GO" id="GO:0009252">
    <property type="term" value="P:peptidoglycan biosynthetic process"/>
    <property type="evidence" value="ECO:0007669"/>
    <property type="project" value="UniProtKB-UniRule"/>
</dbReference>
<reference evidence="4 5" key="1">
    <citation type="submission" date="2020-08" db="EMBL/GenBank/DDBJ databases">
        <title>Winkia gen. nov., sp. nov., isolated from faeces of the Anser albifrons in China.</title>
        <authorList>
            <person name="Liu Q."/>
        </authorList>
    </citation>
    <scope>NUCLEOTIDE SEQUENCE [LARGE SCALE GENOMIC DNA]</scope>
    <source>
        <strain evidence="4 5">C62</strain>
    </source>
</reference>
<comment type="catalytic activity">
    <reaction evidence="2">
        <text>beta-D-GlcNAc-(1-&gt;4)-Mur2Ac(oyl-L-Ala-gamma-D-Glu-L-Lys-D-Ala-D-Ala)-di-trans,octa-cis-undecaprenyl diphosphate + L-glutamine + ATP + H2O = beta-D-GlcNAc-(1-&gt;4)-Mur2Ac(oyl-L-Ala-D-isoglutaminyl-L-Lys-D-Ala-D-Ala)-di-trans,octa-cis-undecaprenyl diphosphate + L-glutamate + ADP + phosphate + H(+)</text>
        <dbReference type="Rhea" id="RHEA:57928"/>
        <dbReference type="ChEBI" id="CHEBI:15377"/>
        <dbReference type="ChEBI" id="CHEBI:15378"/>
        <dbReference type="ChEBI" id="CHEBI:29985"/>
        <dbReference type="ChEBI" id="CHEBI:30616"/>
        <dbReference type="ChEBI" id="CHEBI:43474"/>
        <dbReference type="ChEBI" id="CHEBI:58359"/>
        <dbReference type="ChEBI" id="CHEBI:60033"/>
        <dbReference type="ChEBI" id="CHEBI:62233"/>
        <dbReference type="ChEBI" id="CHEBI:456216"/>
        <dbReference type="EC" id="6.3.5.13"/>
    </reaction>
</comment>
<gene>
    <name evidence="2" type="primary">gatD</name>
    <name evidence="4" type="ORF">H8R10_05045</name>
</gene>
<evidence type="ECO:0000259" key="3">
    <source>
        <dbReference type="Pfam" id="PF07685"/>
    </source>
</evidence>
<dbReference type="GO" id="GO:0008360">
    <property type="term" value="P:regulation of cell shape"/>
    <property type="evidence" value="ECO:0007669"/>
    <property type="project" value="UniProtKB-KW"/>
</dbReference>
<dbReference type="InterPro" id="IPR033949">
    <property type="entry name" value="CobQ_GATase1"/>
</dbReference>
<comment type="pathway">
    <text evidence="2">Cell wall biogenesis; peptidoglycan biosynthesis.</text>
</comment>
<dbReference type="GO" id="GO:0009236">
    <property type="term" value="P:cobalamin biosynthetic process"/>
    <property type="evidence" value="ECO:0007669"/>
    <property type="project" value="InterPro"/>
</dbReference>
<dbReference type="GO" id="GO:0016740">
    <property type="term" value="F:transferase activity"/>
    <property type="evidence" value="ECO:0007669"/>
    <property type="project" value="UniProtKB-KW"/>
</dbReference>
<evidence type="ECO:0000256" key="2">
    <source>
        <dbReference type="HAMAP-Rule" id="MF_02213"/>
    </source>
</evidence>
<proteinExistence type="inferred from homology"/>
<name>A0A8I0GEX5_9ACTO</name>
<dbReference type="EC" id="6.3.5.13" evidence="2"/>
<keyword evidence="4" id="KW-0808">Transferase</keyword>
<dbReference type="PANTHER" id="PTHR21343">
    <property type="entry name" value="DETHIOBIOTIN SYNTHETASE"/>
    <property type="match status" value="1"/>
</dbReference>
<dbReference type="Gene3D" id="3.40.50.880">
    <property type="match status" value="1"/>
</dbReference>
<keyword evidence="5" id="KW-1185">Reference proteome</keyword>
<evidence type="ECO:0000313" key="4">
    <source>
        <dbReference type="EMBL" id="MBD3689592.1"/>
    </source>
</evidence>
<dbReference type="GO" id="GO:0071555">
    <property type="term" value="P:cell wall organization"/>
    <property type="evidence" value="ECO:0007669"/>
    <property type="project" value="UniProtKB-KW"/>
</dbReference>
<dbReference type="EC" id="3.5.1.2" evidence="2"/>
<comment type="function">
    <text evidence="2">The lipid II isoglutaminyl synthase complex catalyzes the formation of alpha-D-isoglutamine in the cell wall lipid II stem peptide. The GatD subunit catalyzes the hydrolysis of glutamine to glutamate and ammonia. The resulting ammonia molecule is channeled to the active site of MurT.</text>
</comment>
<dbReference type="UniPathway" id="UPA00219"/>
<dbReference type="CDD" id="cd01750">
    <property type="entry name" value="GATase1_CobQ"/>
    <property type="match status" value="1"/>
</dbReference>
<dbReference type="RefSeq" id="WP_191071627.1">
    <property type="nucleotide sequence ID" value="NZ_CP060506.1"/>
</dbReference>
<keyword evidence="2" id="KW-0573">Peptidoglycan synthesis</keyword>
<accession>A0A8I0GEX5</accession>
<comment type="similarity">
    <text evidence="2">Belongs to the CobB/CobQ family. GatD subfamily.</text>
</comment>
<organism evidence="4 5">
    <name type="scientific">Nanchangia anserum</name>
    <dbReference type="NCBI Taxonomy" id="2692125"/>
    <lineage>
        <taxon>Bacteria</taxon>
        <taxon>Bacillati</taxon>
        <taxon>Actinomycetota</taxon>
        <taxon>Actinomycetes</taxon>
        <taxon>Actinomycetales</taxon>
        <taxon>Actinomycetaceae</taxon>
        <taxon>Nanchangia</taxon>
    </lineage>
</organism>
<dbReference type="SUPFAM" id="SSF52317">
    <property type="entry name" value="Class I glutamine amidotransferase-like"/>
    <property type="match status" value="1"/>
</dbReference>
<keyword evidence="2" id="KW-0436">Ligase</keyword>
<evidence type="ECO:0000256" key="1">
    <source>
        <dbReference type="ARBA" id="ARBA00022962"/>
    </source>
</evidence>
<dbReference type="InterPro" id="IPR043702">
    <property type="entry name" value="Lipid_II_synth_GatD"/>
</dbReference>
<protein>
    <recommendedName>
        <fullName evidence="2">Lipid II isoglutaminyl synthase (glutamine-hydrolyzing) subunit GatD</fullName>
        <ecNumber evidence="2">6.3.5.13</ecNumber>
    </recommendedName>
    <alternativeName>
        <fullName evidence="2">Lipid II isoglutaminyl synthase glutaminase subunit</fullName>
        <ecNumber evidence="2">3.5.1.2</ecNumber>
    </alternativeName>
</protein>